<dbReference type="SUPFAM" id="SSF48498">
    <property type="entry name" value="Tetracyclin repressor-like, C-terminal domain"/>
    <property type="match status" value="1"/>
</dbReference>
<dbReference type="Proteomes" id="UP001058514">
    <property type="component" value="Chromosome"/>
</dbReference>
<keyword evidence="2" id="KW-0678">Repressor</keyword>
<dbReference type="EMBL" id="CP081051">
    <property type="protein sequence ID" value="UWQ41631.1"/>
    <property type="molecule type" value="Genomic_DNA"/>
</dbReference>
<protein>
    <submittedName>
        <fullName evidence="9">Transcriptional regulator BetI</fullName>
    </submittedName>
</protein>
<dbReference type="PANTHER" id="PTHR30055:SF234">
    <property type="entry name" value="HTH-TYPE TRANSCRIPTIONAL REGULATOR BETI"/>
    <property type="match status" value="1"/>
</dbReference>
<evidence type="ECO:0000256" key="4">
    <source>
        <dbReference type="ARBA" id="ARBA00023125"/>
    </source>
</evidence>
<dbReference type="InterPro" id="IPR017757">
    <property type="entry name" value="Tscrpt_rep_BetI"/>
</dbReference>
<keyword evidence="5" id="KW-0804">Transcription</keyword>
<dbReference type="InterPro" id="IPR009057">
    <property type="entry name" value="Homeodomain-like_sf"/>
</dbReference>
<evidence type="ECO:0000256" key="2">
    <source>
        <dbReference type="ARBA" id="ARBA00022491"/>
    </source>
</evidence>
<evidence type="ECO:0000256" key="5">
    <source>
        <dbReference type="ARBA" id="ARBA00023163"/>
    </source>
</evidence>
<evidence type="ECO:0000313" key="9">
    <source>
        <dbReference type="EMBL" id="UWQ41631.1"/>
    </source>
</evidence>
<feature type="DNA-binding region" description="H-T-H motif" evidence="7">
    <location>
        <begin position="62"/>
        <end position="81"/>
    </location>
</feature>
<feature type="domain" description="HTH tetR-type" evidence="8">
    <location>
        <begin position="39"/>
        <end position="99"/>
    </location>
</feature>
<proteinExistence type="predicted"/>
<dbReference type="Pfam" id="PF00440">
    <property type="entry name" value="TetR_N"/>
    <property type="match status" value="1"/>
</dbReference>
<dbReference type="InterPro" id="IPR050109">
    <property type="entry name" value="HTH-type_TetR-like_transc_reg"/>
</dbReference>
<name>A0ABY5WJM2_9RHOB</name>
<dbReference type="SUPFAM" id="SSF46689">
    <property type="entry name" value="Homeodomain-like"/>
    <property type="match status" value="1"/>
</dbReference>
<dbReference type="InterPro" id="IPR039538">
    <property type="entry name" value="BetI_C"/>
</dbReference>
<evidence type="ECO:0000256" key="3">
    <source>
        <dbReference type="ARBA" id="ARBA00023015"/>
    </source>
</evidence>
<keyword evidence="4 7" id="KW-0238">DNA-binding</keyword>
<dbReference type="InterPro" id="IPR036271">
    <property type="entry name" value="Tet_transcr_reg_TetR-rel_C_sf"/>
</dbReference>
<reference evidence="9" key="1">
    <citation type="submission" date="2021-08" db="EMBL/GenBank/DDBJ databases">
        <authorList>
            <person name="Nwanade C."/>
            <person name="Wang M."/>
            <person name="Masoudi A."/>
            <person name="Yu Z."/>
            <person name="Liu J."/>
        </authorList>
    </citation>
    <scope>NUCLEOTIDE SEQUENCE</scope>
    <source>
        <strain evidence="9">S166</strain>
    </source>
</reference>
<keyword evidence="3" id="KW-0805">Transcription regulation</keyword>
<evidence type="ECO:0000259" key="8">
    <source>
        <dbReference type="PROSITE" id="PS50977"/>
    </source>
</evidence>
<dbReference type="Pfam" id="PF13977">
    <property type="entry name" value="TetR_C_6"/>
    <property type="match status" value="1"/>
</dbReference>
<dbReference type="InterPro" id="IPR001647">
    <property type="entry name" value="HTH_TetR"/>
</dbReference>
<evidence type="ECO:0000313" key="10">
    <source>
        <dbReference type="Proteomes" id="UP001058514"/>
    </source>
</evidence>
<dbReference type="PANTHER" id="PTHR30055">
    <property type="entry name" value="HTH-TYPE TRANSCRIPTIONAL REGULATOR RUTR"/>
    <property type="match status" value="1"/>
</dbReference>
<accession>A0ABY5WJM2</accession>
<comment type="pathway">
    <text evidence="1">Amine and polyamine biosynthesis; betaine biosynthesis via choline pathway [regulation].</text>
</comment>
<dbReference type="Gene3D" id="1.10.357.10">
    <property type="entry name" value="Tetracycline Repressor, domain 2"/>
    <property type="match status" value="1"/>
</dbReference>
<keyword evidence="10" id="KW-1185">Reference proteome</keyword>
<gene>
    <name evidence="9" type="primary">betI</name>
    <name evidence="9" type="ORF">K3718_00665</name>
</gene>
<dbReference type="NCBIfam" id="TIGR03384">
    <property type="entry name" value="betaine_BetI"/>
    <property type="match status" value="1"/>
</dbReference>
<dbReference type="RefSeq" id="WP_259964667.1">
    <property type="nucleotide sequence ID" value="NZ_CP081051.1"/>
</dbReference>
<sequence>MHIDLSVILLTDWSTVEPSLQFVNKKLREDRMALSKISDIRRSELRQAAFAVMQREGASATTLEKVAKEAGASKSIVLHYFRNKQELFEEAMREGNANLRLAVVKRLNTAASPFQRIWAVVEANLSEEFFSPPNGNAWLSLCAEAPKAPRLARLQTIIHARMHSNLLSGLRPLVPEAEAQKIAVTLSALIDGFWVRLALGDKSLTSRMALQLAYGHLAAVLPSTSLEDVMSAEPEESLGS</sequence>
<evidence type="ECO:0000256" key="1">
    <source>
        <dbReference type="ARBA" id="ARBA00004719"/>
    </source>
</evidence>
<comment type="function">
    <text evidence="6">Repressor involved in the biosynthesis of the osmoprotectant glycine betaine. It represses transcription of the choline transporter BetT and the genes of BetAB involved in the synthesis of glycine betaine.</text>
</comment>
<dbReference type="PROSITE" id="PS50977">
    <property type="entry name" value="HTH_TETR_2"/>
    <property type="match status" value="1"/>
</dbReference>
<evidence type="ECO:0000256" key="7">
    <source>
        <dbReference type="PROSITE-ProRule" id="PRU00335"/>
    </source>
</evidence>
<dbReference type="NCBIfam" id="NF001978">
    <property type="entry name" value="PRK00767.1"/>
    <property type="match status" value="1"/>
</dbReference>
<organism evidence="9 10">
    <name type="scientific">Leisingera aquaemixtae</name>
    <dbReference type="NCBI Taxonomy" id="1396826"/>
    <lineage>
        <taxon>Bacteria</taxon>
        <taxon>Pseudomonadati</taxon>
        <taxon>Pseudomonadota</taxon>
        <taxon>Alphaproteobacteria</taxon>
        <taxon>Rhodobacterales</taxon>
        <taxon>Roseobacteraceae</taxon>
        <taxon>Leisingera</taxon>
    </lineage>
</organism>
<evidence type="ECO:0000256" key="6">
    <source>
        <dbReference type="ARBA" id="ARBA00024936"/>
    </source>
</evidence>